<gene>
    <name evidence="7" type="ordered locus">Hbut_0718</name>
</gene>
<dbReference type="SMART" id="SM00359">
    <property type="entry name" value="PUA"/>
    <property type="match status" value="1"/>
</dbReference>
<keyword evidence="1 5" id="KW-0489">Methyltransferase</keyword>
<dbReference type="KEGG" id="hbu:Hbut_0718"/>
<dbReference type="Gene3D" id="3.30.70.1170">
    <property type="entry name" value="Sun protein, domain 3"/>
    <property type="match status" value="1"/>
</dbReference>
<evidence type="ECO:0000259" key="6">
    <source>
        <dbReference type="PROSITE" id="PS51686"/>
    </source>
</evidence>
<dbReference type="PANTHER" id="PTHR22807">
    <property type="entry name" value="NOP2 YEAST -RELATED NOL1/NOP2/FMU SUN DOMAIN-CONTAINING"/>
    <property type="match status" value="1"/>
</dbReference>
<dbReference type="Proteomes" id="UP000002593">
    <property type="component" value="Chromosome"/>
</dbReference>
<name>A2BKR1_HYPBU</name>
<dbReference type="GO" id="GO:0000049">
    <property type="term" value="F:tRNA binding"/>
    <property type="evidence" value="ECO:0007669"/>
    <property type="project" value="UniProtKB-UniRule"/>
</dbReference>
<dbReference type="HAMAP" id="MF_02237">
    <property type="entry name" value="NSUN6"/>
    <property type="match status" value="1"/>
</dbReference>
<sequence>MPRVRNPAIQEEDIQEDIRAPPQLDYDAGLLRELRRVYGGALSAALQAILEPPARYYVRVNVLRADPGTVLDEMRAQGLEVYADEELPEALWLPVRGPVEPRDTGCRLVVDKRAAESIMLGANVYAPGVVALDEACANPGAEVTVVSENGVPVANAVLAEDYRRAMEEGRGLVAVNVRPRYRVPSLRDTVWWRRGVIYEQSLPSMYASRILDPEPGAVIVDMCAAPGGKTSHIYELVRGEARIIAVDHSARKTERMRMELGRLGHTRIEVIRADSRYLDRILGSGVADYVLLDPPCTSLGVIPKIYDRKTLRDVANTAEYQRQFLRAAAKLLKPGGVLVYSTCTMTLMENEENTQYAIEKLGLNPEEPQYHRFSRGLNQAWYAQRSHPHVHRTTGYYIARLRKKP</sequence>
<feature type="binding site" evidence="5">
    <location>
        <position position="247"/>
    </location>
    <ligand>
        <name>S-adenosyl-L-methionine</name>
        <dbReference type="ChEBI" id="CHEBI:59789"/>
    </ligand>
</feature>
<dbReference type="Gene3D" id="2.30.130.10">
    <property type="entry name" value="PUA domain"/>
    <property type="match status" value="1"/>
</dbReference>
<dbReference type="InterPro" id="IPR002478">
    <property type="entry name" value="PUA"/>
</dbReference>
<evidence type="ECO:0000313" key="8">
    <source>
        <dbReference type="Proteomes" id="UP000002593"/>
    </source>
</evidence>
<dbReference type="PRINTS" id="PR02008">
    <property type="entry name" value="RCMTFAMILY"/>
</dbReference>
<feature type="domain" description="SAM-dependent MTase RsmB/NOP-type" evidence="6">
    <location>
        <begin position="118"/>
        <end position="404"/>
    </location>
</feature>
<dbReference type="GO" id="GO:0016428">
    <property type="term" value="F:tRNA (cytidine-5-)-methyltransferase activity"/>
    <property type="evidence" value="ECO:0007669"/>
    <property type="project" value="UniProtKB-UniRule"/>
</dbReference>
<dbReference type="InterPro" id="IPR029063">
    <property type="entry name" value="SAM-dependent_MTases_sf"/>
</dbReference>
<dbReference type="GeneID" id="4781627"/>
<reference evidence="7 8" key="1">
    <citation type="journal article" date="2007" name="Archaea">
        <title>The genome of Hyperthermus butylicus: a sulfur-reducing, peptide fermenting, neutrophilic Crenarchaeote growing up to 108 degrees C.</title>
        <authorList>
            <person name="Brugger K."/>
            <person name="Chen L."/>
            <person name="Stark M."/>
            <person name="Zibat A."/>
            <person name="Redder P."/>
            <person name="Ruepp A."/>
            <person name="Awayez M."/>
            <person name="She Q."/>
            <person name="Garrett R.A."/>
            <person name="Klenk H.P."/>
        </authorList>
    </citation>
    <scope>NUCLEOTIDE SEQUENCE [LARGE SCALE GENOMIC DNA]</scope>
    <source>
        <strain evidence="8">DSM 5456 / JCM 9403 / PLM1-5</strain>
    </source>
</reference>
<dbReference type="eggNOG" id="arCOG00973">
    <property type="taxonomic scope" value="Archaea"/>
</dbReference>
<proteinExistence type="inferred from homology"/>
<dbReference type="HOGENOM" id="CLU_005316_1_0_2"/>
<dbReference type="PROSITE" id="PS50890">
    <property type="entry name" value="PUA"/>
    <property type="match status" value="1"/>
</dbReference>
<keyword evidence="3 5" id="KW-0949">S-adenosyl-L-methionine</keyword>
<evidence type="ECO:0000256" key="1">
    <source>
        <dbReference type="ARBA" id="ARBA00022603"/>
    </source>
</evidence>
<accession>A2BKR1</accession>
<dbReference type="InterPro" id="IPR049560">
    <property type="entry name" value="MeTrfase_RsmB-F_NOP2_cat"/>
</dbReference>
<feature type="binding site" evidence="5">
    <location>
        <position position="274"/>
    </location>
    <ligand>
        <name>S-adenosyl-L-methionine</name>
        <dbReference type="ChEBI" id="CHEBI:59789"/>
    </ligand>
</feature>
<feature type="active site" description="Nucleophile" evidence="5">
    <location>
        <position position="343"/>
    </location>
</feature>
<dbReference type="SUPFAM" id="SSF88697">
    <property type="entry name" value="PUA domain-like"/>
    <property type="match status" value="1"/>
</dbReference>
<dbReference type="eggNOG" id="arCOG00986">
    <property type="taxonomic scope" value="Archaea"/>
</dbReference>
<protein>
    <recommendedName>
        <fullName evidence="5">tRNA (cytosine(72)-C(5))-methyltransferase</fullName>
        <shortName evidence="5">tRNA:m(5)C72 MTase</shortName>
        <ecNumber evidence="5">2.1.1.-</ecNumber>
    </recommendedName>
</protein>
<dbReference type="OrthoDB" id="14725at2157"/>
<dbReference type="GO" id="GO:0001510">
    <property type="term" value="P:RNA methylation"/>
    <property type="evidence" value="ECO:0007669"/>
    <property type="project" value="InterPro"/>
</dbReference>
<dbReference type="EnsemblBacteria" id="ABM80572">
    <property type="protein sequence ID" value="ABM80572"/>
    <property type="gene ID" value="Hbut_0718"/>
</dbReference>
<dbReference type="Pfam" id="PF01189">
    <property type="entry name" value="Methyltr_RsmB-F"/>
    <property type="match status" value="1"/>
</dbReference>
<dbReference type="EC" id="2.1.1.-" evidence="5"/>
<feature type="binding site" evidence="5">
    <location>
        <position position="320"/>
    </location>
    <ligand>
        <name>S-adenosyl-L-methionine</name>
        <dbReference type="ChEBI" id="CHEBI:59789"/>
    </ligand>
</feature>
<dbReference type="CDD" id="cd07953">
    <property type="entry name" value="PUA"/>
    <property type="match status" value="1"/>
</dbReference>
<dbReference type="STRING" id="415426.Hbut_0718"/>
<dbReference type="AlphaFoldDB" id="A2BKR1"/>
<dbReference type="InterPro" id="IPR043699">
    <property type="entry name" value="NSUN6"/>
</dbReference>
<dbReference type="InterPro" id="IPR023267">
    <property type="entry name" value="RCMT"/>
</dbReference>
<dbReference type="InterPro" id="IPR001678">
    <property type="entry name" value="MeTrfase_RsmB-F_NOP2_dom"/>
</dbReference>
<evidence type="ECO:0000313" key="7">
    <source>
        <dbReference type="EMBL" id="ABM80572.1"/>
    </source>
</evidence>
<dbReference type="Pfam" id="PF01472">
    <property type="entry name" value="PUA"/>
    <property type="match status" value="1"/>
</dbReference>
<dbReference type="GO" id="GO:0006400">
    <property type="term" value="P:tRNA modification"/>
    <property type="evidence" value="ECO:0007669"/>
    <property type="project" value="UniProtKB-UniRule"/>
</dbReference>
<dbReference type="SUPFAM" id="SSF53335">
    <property type="entry name" value="S-adenosyl-L-methionine-dependent methyltransferases"/>
    <property type="match status" value="1"/>
</dbReference>
<evidence type="ECO:0000256" key="2">
    <source>
        <dbReference type="ARBA" id="ARBA00022679"/>
    </source>
</evidence>
<feature type="binding site" evidence="5">
    <location>
        <position position="293"/>
    </location>
    <ligand>
        <name>S-adenosyl-L-methionine</name>
        <dbReference type="ChEBI" id="CHEBI:59789"/>
    </ligand>
</feature>
<dbReference type="CDD" id="cd02440">
    <property type="entry name" value="AdoMet_MTases"/>
    <property type="match status" value="1"/>
</dbReference>
<keyword evidence="4 5" id="KW-0694">RNA-binding</keyword>
<dbReference type="Gene3D" id="3.40.50.150">
    <property type="entry name" value="Vaccinia Virus protein VP39"/>
    <property type="match status" value="1"/>
</dbReference>
<feature type="binding site" evidence="5">
    <location>
        <begin position="223"/>
        <end position="229"/>
    </location>
    <ligand>
        <name>S-adenosyl-L-methionine</name>
        <dbReference type="ChEBI" id="CHEBI:59789"/>
    </ligand>
</feature>
<evidence type="ECO:0000256" key="4">
    <source>
        <dbReference type="ARBA" id="ARBA00022884"/>
    </source>
</evidence>
<keyword evidence="2 5" id="KW-0808">Transferase</keyword>
<dbReference type="EMBL" id="CP000493">
    <property type="protein sequence ID" value="ABM80572.1"/>
    <property type="molecule type" value="Genomic_DNA"/>
</dbReference>
<evidence type="ECO:0000256" key="5">
    <source>
        <dbReference type="HAMAP-Rule" id="MF_02237"/>
    </source>
</evidence>
<dbReference type="RefSeq" id="WP_011821890.1">
    <property type="nucleotide sequence ID" value="NC_008818.1"/>
</dbReference>
<dbReference type="InterPro" id="IPR054728">
    <property type="entry name" value="RsmB-like_ferredoxin"/>
</dbReference>
<dbReference type="InterPro" id="IPR015947">
    <property type="entry name" value="PUA-like_sf"/>
</dbReference>
<keyword evidence="8" id="KW-1185">Reference proteome</keyword>
<comment type="similarity">
    <text evidence="5">Belongs to the class I-like SAM-binding methyltransferase superfamily. RsmB/NOP family.</text>
</comment>
<dbReference type="PANTHER" id="PTHR22807:SF34">
    <property type="entry name" value="TRNA (CYTOSINE(72)-C(5))-METHYLTRANSFERASE NSUN6"/>
    <property type="match status" value="1"/>
</dbReference>
<feature type="binding site" evidence="5">
    <location>
        <position position="252"/>
    </location>
    <ligand>
        <name>S-adenosyl-L-methionine</name>
        <dbReference type="ChEBI" id="CHEBI:59789"/>
    </ligand>
</feature>
<organism evidence="7 8">
    <name type="scientific">Hyperthermus butylicus (strain DSM 5456 / JCM 9403 / PLM1-5)</name>
    <dbReference type="NCBI Taxonomy" id="415426"/>
    <lineage>
        <taxon>Archaea</taxon>
        <taxon>Thermoproteota</taxon>
        <taxon>Thermoprotei</taxon>
        <taxon>Desulfurococcales</taxon>
        <taxon>Pyrodictiaceae</taxon>
        <taxon>Hyperthermus</taxon>
    </lineage>
</organism>
<dbReference type="InterPro" id="IPR036974">
    <property type="entry name" value="PUA_sf"/>
</dbReference>
<dbReference type="PROSITE" id="PS51686">
    <property type="entry name" value="SAM_MT_RSMB_NOP"/>
    <property type="match status" value="1"/>
</dbReference>
<comment type="function">
    <text evidence="5">S-adenosyl-L-methionine-dependent methyltransferase that specifically methylates the C5 position of cytosine 72 in several tRNAs.</text>
</comment>
<comment type="catalytic activity">
    <reaction evidence="5">
        <text>cytidine(72) in tRNA + S-adenosyl-L-methionine = 5-methylcytidine(72) in tRNA + S-adenosyl-L-homocysteine + H(+)</text>
        <dbReference type="Rhea" id="RHEA:61988"/>
        <dbReference type="Rhea" id="RHEA-COMP:15996"/>
        <dbReference type="Rhea" id="RHEA-COMP:15997"/>
        <dbReference type="ChEBI" id="CHEBI:15378"/>
        <dbReference type="ChEBI" id="CHEBI:57856"/>
        <dbReference type="ChEBI" id="CHEBI:59789"/>
        <dbReference type="ChEBI" id="CHEBI:74483"/>
        <dbReference type="ChEBI" id="CHEBI:82748"/>
    </reaction>
</comment>
<evidence type="ECO:0000256" key="3">
    <source>
        <dbReference type="ARBA" id="ARBA00022691"/>
    </source>
</evidence>
<dbReference type="Pfam" id="PF22458">
    <property type="entry name" value="RsmF-B_ferredox"/>
    <property type="match status" value="1"/>
</dbReference>